<gene>
    <name evidence="2" type="ORF">Pflav_022540</name>
</gene>
<sequence>MPTTLLTGARVFDGTGADPREQDLTIDGEFLRLGRAENADETVDLTGLTVLPGFVDAHVHVCLSNLDLMANLGYPFSYQFFLAERNLRRTLDAGVTTVRDASGADLGIQRAVDDGLIDGPALRISIIALSQTGGHGDHWLPSGNSPEILLPHPGRPSGIVDGPDEARRRVRELIRNGANFIKVNTSGGVFSPRDNPAHAHFTQEELDAIVSEAARVDVPTMAHAHGAAGIKAAIRAGVRSVEHGTDLDDEAIALMLERGTWLVPTLGVTQFIIDRIDQGAAVAPGIAEKARANHAMRADSFKRAVDAGVRIAMGSDAAAEMHGRNLVELRLMAEGGLAPLRVLEAATRSAAELLGIDDRVGTIGDGKQADLVVVSGDPLDFAAYPGNIVRVYRKGKLVRHNQAFSRLTQ</sequence>
<feature type="domain" description="Amidohydrolase-related" evidence="1">
    <location>
        <begin position="49"/>
        <end position="398"/>
    </location>
</feature>
<keyword evidence="2" id="KW-0378">Hydrolase</keyword>
<dbReference type="InterPro" id="IPR057744">
    <property type="entry name" value="OTAase-like"/>
</dbReference>
<dbReference type="RefSeq" id="WP_173035841.1">
    <property type="nucleotide sequence ID" value="NZ_AP022870.1"/>
</dbReference>
<dbReference type="InterPro" id="IPR032466">
    <property type="entry name" value="Metal_Hydrolase"/>
</dbReference>
<proteinExistence type="predicted"/>
<dbReference type="Proteomes" id="UP000502508">
    <property type="component" value="Chromosome"/>
</dbReference>
<dbReference type="GO" id="GO:0016810">
    <property type="term" value="F:hydrolase activity, acting on carbon-nitrogen (but not peptide) bonds"/>
    <property type="evidence" value="ECO:0007669"/>
    <property type="project" value="InterPro"/>
</dbReference>
<dbReference type="InterPro" id="IPR006680">
    <property type="entry name" value="Amidohydro-rel"/>
</dbReference>
<dbReference type="EMBL" id="AP022870">
    <property type="protein sequence ID" value="BCB75844.1"/>
    <property type="molecule type" value="Genomic_DNA"/>
</dbReference>
<dbReference type="PANTHER" id="PTHR43135">
    <property type="entry name" value="ALPHA-D-RIBOSE 1-METHYLPHOSPHONATE 5-TRIPHOSPHATE DIPHOSPHATASE"/>
    <property type="match status" value="1"/>
</dbReference>
<name>A0A6F8XPT3_9ACTN</name>
<organism evidence="2 3">
    <name type="scientific">Phytohabitans flavus</name>
    <dbReference type="NCBI Taxonomy" id="1076124"/>
    <lineage>
        <taxon>Bacteria</taxon>
        <taxon>Bacillati</taxon>
        <taxon>Actinomycetota</taxon>
        <taxon>Actinomycetes</taxon>
        <taxon>Micromonosporales</taxon>
        <taxon>Micromonosporaceae</taxon>
    </lineage>
</organism>
<dbReference type="Pfam" id="PF01979">
    <property type="entry name" value="Amidohydro_1"/>
    <property type="match status" value="1"/>
</dbReference>
<reference evidence="2 3" key="2">
    <citation type="submission" date="2020-03" db="EMBL/GenBank/DDBJ databases">
        <authorList>
            <person name="Ichikawa N."/>
            <person name="Kimura A."/>
            <person name="Kitahashi Y."/>
            <person name="Uohara A."/>
        </authorList>
    </citation>
    <scope>NUCLEOTIDE SEQUENCE [LARGE SCALE GENOMIC DNA]</scope>
    <source>
        <strain evidence="2 3">NBRC 107702</strain>
    </source>
</reference>
<dbReference type="SUPFAM" id="SSF51556">
    <property type="entry name" value="Metallo-dependent hydrolases"/>
    <property type="match status" value="1"/>
</dbReference>
<dbReference type="SUPFAM" id="SSF51338">
    <property type="entry name" value="Composite domain of metallo-dependent hydrolases"/>
    <property type="match status" value="1"/>
</dbReference>
<dbReference type="PANTHER" id="PTHR43135:SF3">
    <property type="entry name" value="ALPHA-D-RIBOSE 1-METHYLPHOSPHONATE 5-TRIPHOSPHATE DIPHOSPHATASE"/>
    <property type="match status" value="1"/>
</dbReference>
<keyword evidence="3" id="KW-1185">Reference proteome</keyword>
<dbReference type="Gene3D" id="3.20.20.140">
    <property type="entry name" value="Metal-dependent hydrolases"/>
    <property type="match status" value="1"/>
</dbReference>
<protein>
    <submittedName>
        <fullName evidence="2">Hydrolase</fullName>
    </submittedName>
</protein>
<dbReference type="CDD" id="cd01299">
    <property type="entry name" value="Met_dep_hydrolase_A"/>
    <property type="match status" value="1"/>
</dbReference>
<evidence type="ECO:0000313" key="3">
    <source>
        <dbReference type="Proteomes" id="UP000502508"/>
    </source>
</evidence>
<dbReference type="Gene3D" id="2.30.40.10">
    <property type="entry name" value="Urease, subunit C, domain 1"/>
    <property type="match status" value="1"/>
</dbReference>
<dbReference type="KEGG" id="pfla:Pflav_022540"/>
<reference evidence="2 3" key="1">
    <citation type="submission" date="2020-03" db="EMBL/GenBank/DDBJ databases">
        <title>Whole genome shotgun sequence of Phytohabitans flavus NBRC 107702.</title>
        <authorList>
            <person name="Komaki H."/>
            <person name="Tamura T."/>
        </authorList>
    </citation>
    <scope>NUCLEOTIDE SEQUENCE [LARGE SCALE GENOMIC DNA]</scope>
    <source>
        <strain evidence="2 3">NBRC 107702</strain>
    </source>
</reference>
<evidence type="ECO:0000313" key="2">
    <source>
        <dbReference type="EMBL" id="BCB75844.1"/>
    </source>
</evidence>
<evidence type="ECO:0000259" key="1">
    <source>
        <dbReference type="Pfam" id="PF01979"/>
    </source>
</evidence>
<dbReference type="InterPro" id="IPR051781">
    <property type="entry name" value="Metallo-dep_Hydrolase"/>
</dbReference>
<accession>A0A6F8XPT3</accession>
<dbReference type="InterPro" id="IPR011059">
    <property type="entry name" value="Metal-dep_hydrolase_composite"/>
</dbReference>
<dbReference type="AlphaFoldDB" id="A0A6F8XPT3"/>